<name>A0A934R3U9_9BACT</name>
<proteinExistence type="predicted"/>
<dbReference type="Proteomes" id="UP000600139">
    <property type="component" value="Unassembled WGS sequence"/>
</dbReference>
<accession>A0A934R3U9</accession>
<sequence length="135" mass="15498">MIFEHEPIEWDDEITLLVDRLEEKSADEGLTRQERALMDVVETVQLLDPEGDGLHEFWQTALNHTRIISSFDMIGSSAMVDVLNASQWCQTRSDDRDDYSETEAEYLASIEEDLYEALGELPDLVADFVEDEIAR</sequence>
<protein>
    <submittedName>
        <fullName evidence="1">Uncharacterized protein</fullName>
    </submittedName>
</protein>
<dbReference type="EMBL" id="JAENIK010000011">
    <property type="protein sequence ID" value="MBK1816357.1"/>
    <property type="molecule type" value="Genomic_DNA"/>
</dbReference>
<organism evidence="1 2">
    <name type="scientific">Luteolibacter yonseiensis</name>
    <dbReference type="NCBI Taxonomy" id="1144680"/>
    <lineage>
        <taxon>Bacteria</taxon>
        <taxon>Pseudomonadati</taxon>
        <taxon>Verrucomicrobiota</taxon>
        <taxon>Verrucomicrobiia</taxon>
        <taxon>Verrucomicrobiales</taxon>
        <taxon>Verrucomicrobiaceae</taxon>
        <taxon>Luteolibacter</taxon>
    </lineage>
</organism>
<comment type="caution">
    <text evidence="1">The sequence shown here is derived from an EMBL/GenBank/DDBJ whole genome shotgun (WGS) entry which is preliminary data.</text>
</comment>
<dbReference type="RefSeq" id="WP_200351298.1">
    <property type="nucleotide sequence ID" value="NZ_BAABHZ010000006.1"/>
</dbReference>
<dbReference type="AlphaFoldDB" id="A0A934R3U9"/>
<evidence type="ECO:0000313" key="1">
    <source>
        <dbReference type="EMBL" id="MBK1816357.1"/>
    </source>
</evidence>
<gene>
    <name evidence="1" type="ORF">JIN84_12090</name>
</gene>
<keyword evidence="2" id="KW-1185">Reference proteome</keyword>
<evidence type="ECO:0000313" key="2">
    <source>
        <dbReference type="Proteomes" id="UP000600139"/>
    </source>
</evidence>
<reference evidence="1" key="1">
    <citation type="submission" date="2021-01" db="EMBL/GenBank/DDBJ databases">
        <title>Modified the classification status of verrucomicrobia.</title>
        <authorList>
            <person name="Feng X."/>
        </authorList>
    </citation>
    <scope>NUCLEOTIDE SEQUENCE</scope>
    <source>
        <strain evidence="1">JCM 18052</strain>
    </source>
</reference>